<proteinExistence type="predicted"/>
<organism evidence="3 4">
    <name type="scientific">Roseitalea porphyridii</name>
    <dbReference type="NCBI Taxonomy" id="1852022"/>
    <lineage>
        <taxon>Bacteria</taxon>
        <taxon>Pseudomonadati</taxon>
        <taxon>Pseudomonadota</taxon>
        <taxon>Alphaproteobacteria</taxon>
        <taxon>Hyphomicrobiales</taxon>
        <taxon>Ahrensiaceae</taxon>
        <taxon>Roseitalea</taxon>
    </lineage>
</organism>
<name>A0A4P6UYZ9_9HYPH</name>
<feature type="chain" id="PRO_5020248661" evidence="2">
    <location>
        <begin position="24"/>
        <end position="97"/>
    </location>
</feature>
<sequence length="97" mass="10061">MRKLMTAAAAAALIALAGCGEEAAENDANEELGQTTEEVEDAVNESAPAGVDSDETGDNLDGPNAEIETDAEADPETDTETELETETDAETDDDTQN</sequence>
<dbReference type="AlphaFoldDB" id="A0A4P6UYZ9"/>
<feature type="region of interest" description="Disordered" evidence="1">
    <location>
        <begin position="24"/>
        <end position="97"/>
    </location>
</feature>
<evidence type="ECO:0000256" key="1">
    <source>
        <dbReference type="SAM" id="MobiDB-lite"/>
    </source>
</evidence>
<accession>A0A4P6UYZ9</accession>
<feature type="signal peptide" evidence="2">
    <location>
        <begin position="1"/>
        <end position="23"/>
    </location>
</feature>
<evidence type="ECO:0000313" key="4">
    <source>
        <dbReference type="Proteomes" id="UP000293719"/>
    </source>
</evidence>
<keyword evidence="4" id="KW-1185">Reference proteome</keyword>
<dbReference type="GeneID" id="90767004"/>
<reference evidence="3 4" key="1">
    <citation type="journal article" date="2017" name="Int. J. Syst. Evol. Microbiol.">
        <title>Roseitalea porphyridii gen. nov., sp. nov., isolated from a red alga, and reclassification of Hoeflea suaedae Chung et al. 2013 as Pseudohoeflea suaedae gen. nov., comb. nov.</title>
        <authorList>
            <person name="Hyeon J.W."/>
            <person name="Jeong S.E."/>
            <person name="Baek K."/>
            <person name="Jeon C.O."/>
        </authorList>
    </citation>
    <scope>NUCLEOTIDE SEQUENCE [LARGE SCALE GENOMIC DNA]</scope>
    <source>
        <strain evidence="3 4">MA7-20</strain>
    </source>
</reference>
<evidence type="ECO:0000313" key="3">
    <source>
        <dbReference type="EMBL" id="QBK30337.1"/>
    </source>
</evidence>
<keyword evidence="2" id="KW-0732">Signal</keyword>
<dbReference type="RefSeq" id="WP_131616037.1">
    <property type="nucleotide sequence ID" value="NZ_CP036532.1"/>
</dbReference>
<feature type="compositionally biased region" description="Acidic residues" evidence="1">
    <location>
        <begin position="67"/>
        <end position="97"/>
    </location>
</feature>
<dbReference type="Proteomes" id="UP000293719">
    <property type="component" value="Chromosome"/>
</dbReference>
<dbReference type="EMBL" id="CP036532">
    <property type="protein sequence ID" value="QBK30337.1"/>
    <property type="molecule type" value="Genomic_DNA"/>
</dbReference>
<gene>
    <name evidence="3" type="ORF">E0E05_06825</name>
</gene>
<evidence type="ECO:0000256" key="2">
    <source>
        <dbReference type="SAM" id="SignalP"/>
    </source>
</evidence>
<protein>
    <submittedName>
        <fullName evidence="3">Uncharacterized protein</fullName>
    </submittedName>
</protein>
<dbReference type="PROSITE" id="PS51257">
    <property type="entry name" value="PROKAR_LIPOPROTEIN"/>
    <property type="match status" value="1"/>
</dbReference>
<dbReference type="KEGG" id="rpod:E0E05_06825"/>